<feature type="region of interest" description="Disordered" evidence="2">
    <location>
        <begin position="539"/>
        <end position="665"/>
    </location>
</feature>
<evidence type="ECO:0000313" key="4">
    <source>
        <dbReference type="Proteomes" id="UP000037923"/>
    </source>
</evidence>
<evidence type="ECO:0000256" key="2">
    <source>
        <dbReference type="SAM" id="MobiDB-lite"/>
    </source>
</evidence>
<dbReference type="OMA" id="VCDTLQS"/>
<reference evidence="3 4" key="1">
    <citation type="submission" date="2015-07" db="EMBL/GenBank/DDBJ databases">
        <title>High-quality genome of monoxenous trypanosomatid Leptomonas pyrrhocoris.</title>
        <authorList>
            <person name="Flegontov P."/>
            <person name="Butenko A."/>
            <person name="Firsov S."/>
            <person name="Vlcek C."/>
            <person name="Logacheva M.D."/>
            <person name="Field M."/>
            <person name="Filatov D."/>
            <person name="Flegontova O."/>
            <person name="Gerasimov E."/>
            <person name="Jackson A.P."/>
            <person name="Kelly S."/>
            <person name="Opperdoes F."/>
            <person name="O'Reilly A."/>
            <person name="Votypka J."/>
            <person name="Yurchenko V."/>
            <person name="Lukes J."/>
        </authorList>
    </citation>
    <scope>NUCLEOTIDE SEQUENCE [LARGE SCALE GENOMIC DNA]</scope>
    <source>
        <strain evidence="3">H10</strain>
    </source>
</reference>
<evidence type="ECO:0000313" key="3">
    <source>
        <dbReference type="EMBL" id="KPA80330.1"/>
    </source>
</evidence>
<feature type="compositionally biased region" description="Basic and acidic residues" evidence="2">
    <location>
        <begin position="76"/>
        <end position="87"/>
    </location>
</feature>
<dbReference type="EMBL" id="LGTL01000008">
    <property type="protein sequence ID" value="KPA80330.1"/>
    <property type="molecule type" value="Genomic_DNA"/>
</dbReference>
<feature type="coiled-coil region" evidence="1">
    <location>
        <begin position="418"/>
        <end position="445"/>
    </location>
</feature>
<name>A0A0M9G186_LEPPY</name>
<sequence>MSPPGNFSAIRTRSAQFSPDTSLVRSGSFLQPAGGESPPSPLKPSQSPAAPPDAEAEAVEPLTVSAVNRFVQRLQQLEDREGDEPARQADTAAMPVERNAVQPCGEPSPPTHPATTPAQSDDEVTDSEDLEVCTAHTARQVRAFLNDLKDGDFSRGPSPVPRRVVDSAAEEIRQQQERLATCSSAELRTLALELHTELVCTLYDAVTLEANVIETDEDAAVLERAVDERDETIELLRVQLSTTMDDNVDLHDGKEAALRKLRDAKTEMALLSQRYAKLLKQLDLKKEELQLSLNTSLSNSQRTSLAMAGRRDVGTLTEVFTARRGTHDLSVSTTEAAAVDDSPLSLSGRSRSGVHSALEETQDELRLARHTLYETEMDRLRLQEQLQELREATMRSDNWSSYSTYAERCQDEMHGAARQSVEERCERSEERAAYLEKKVSELHEELRTLKAPKETGNEFSVATAAVADVERSAIHAAPSSDAVTSTDSSSQVLLSESRGSSTGRSGARTPLSLSQTHSISTEAQMVVLQRQLARAKTETAHLEQELRKEREKTQRQSQSEKKLLDSVKYLTQQLRAREAQERDARSHRRSEAGAARGDGEGESGSNGRRGSYSTMDRASYGGFSQHEESSSSWEIKEDSGINKGEVNGAAGSRQNHRHATTELPL</sequence>
<keyword evidence="1" id="KW-0175">Coiled coil</keyword>
<dbReference type="OrthoDB" id="267842at2759"/>
<protein>
    <submittedName>
        <fullName evidence="3">Uncharacterized protein</fullName>
    </submittedName>
</protein>
<feature type="compositionally biased region" description="Basic and acidic residues" evidence="2">
    <location>
        <begin position="625"/>
        <end position="640"/>
    </location>
</feature>
<feature type="compositionally biased region" description="Basic and acidic residues" evidence="2">
    <location>
        <begin position="575"/>
        <end position="584"/>
    </location>
</feature>
<dbReference type="Proteomes" id="UP000037923">
    <property type="component" value="Unassembled WGS sequence"/>
</dbReference>
<organism evidence="3 4">
    <name type="scientific">Leptomonas pyrrhocoris</name>
    <name type="common">Firebug parasite</name>
    <dbReference type="NCBI Taxonomy" id="157538"/>
    <lineage>
        <taxon>Eukaryota</taxon>
        <taxon>Discoba</taxon>
        <taxon>Euglenozoa</taxon>
        <taxon>Kinetoplastea</taxon>
        <taxon>Metakinetoplastina</taxon>
        <taxon>Trypanosomatida</taxon>
        <taxon>Trypanosomatidae</taxon>
        <taxon>Leishmaniinae</taxon>
        <taxon>Leptomonas</taxon>
    </lineage>
</organism>
<feature type="region of interest" description="Disordered" evidence="2">
    <location>
        <begin position="478"/>
        <end position="517"/>
    </location>
</feature>
<feature type="compositionally biased region" description="Basic and acidic residues" evidence="2">
    <location>
        <begin position="539"/>
        <end position="565"/>
    </location>
</feature>
<dbReference type="GeneID" id="26904894"/>
<dbReference type="AlphaFoldDB" id="A0A0M9G186"/>
<dbReference type="RefSeq" id="XP_015658769.1">
    <property type="nucleotide sequence ID" value="XM_015802325.1"/>
</dbReference>
<feature type="coiled-coil region" evidence="1">
    <location>
        <begin position="254"/>
        <end position="288"/>
    </location>
</feature>
<comment type="caution">
    <text evidence="3">The sequence shown here is derived from an EMBL/GenBank/DDBJ whole genome shotgun (WGS) entry which is preliminary data.</text>
</comment>
<feature type="compositionally biased region" description="Low complexity" evidence="2">
    <location>
        <begin position="478"/>
        <end position="508"/>
    </location>
</feature>
<proteinExistence type="predicted"/>
<dbReference type="VEuPathDB" id="TriTrypDB:LpyrH10_08_0520"/>
<accession>A0A0M9G186</accession>
<gene>
    <name evidence="3" type="ORF">ABB37_04603</name>
</gene>
<feature type="region of interest" description="Disordered" evidence="2">
    <location>
        <begin position="74"/>
        <end position="127"/>
    </location>
</feature>
<feature type="compositionally biased region" description="Polar residues" evidence="2">
    <location>
        <begin position="9"/>
        <end position="29"/>
    </location>
</feature>
<keyword evidence="4" id="KW-1185">Reference proteome</keyword>
<feature type="region of interest" description="Disordered" evidence="2">
    <location>
        <begin position="1"/>
        <end position="61"/>
    </location>
</feature>
<evidence type="ECO:0000256" key="1">
    <source>
        <dbReference type="SAM" id="Coils"/>
    </source>
</evidence>